<evidence type="ECO:0000259" key="1">
    <source>
        <dbReference type="Pfam" id="PF00425"/>
    </source>
</evidence>
<proteinExistence type="predicted"/>
<dbReference type="Gene3D" id="3.20.10.10">
    <property type="entry name" value="D-amino Acid Aminotransferase, subunit A, domain 2"/>
    <property type="match status" value="1"/>
</dbReference>
<gene>
    <name evidence="2" type="ORF">SAMN05660748_2535</name>
</gene>
<feature type="domain" description="Chorismate-utilising enzyme C-terminal" evidence="1">
    <location>
        <begin position="130"/>
        <end position="387"/>
    </location>
</feature>
<dbReference type="EMBL" id="OBQI01000003">
    <property type="protein sequence ID" value="SOC49803.1"/>
    <property type="molecule type" value="Genomic_DNA"/>
</dbReference>
<dbReference type="InterPro" id="IPR043131">
    <property type="entry name" value="BCAT-like_N"/>
</dbReference>
<organism evidence="2 3">
    <name type="scientific">Blastococcus aggregatus</name>
    <dbReference type="NCBI Taxonomy" id="38502"/>
    <lineage>
        <taxon>Bacteria</taxon>
        <taxon>Bacillati</taxon>
        <taxon>Actinomycetota</taxon>
        <taxon>Actinomycetes</taxon>
        <taxon>Geodermatophilales</taxon>
        <taxon>Geodermatophilaceae</taxon>
        <taxon>Blastococcus</taxon>
    </lineage>
</organism>
<dbReference type="Gene3D" id="3.60.120.10">
    <property type="entry name" value="Anthranilate synthase"/>
    <property type="match status" value="1"/>
</dbReference>
<dbReference type="Gene3D" id="3.30.470.10">
    <property type="match status" value="1"/>
</dbReference>
<sequence>MAASDPALDDSGLTDRVSGRFDDLVAGSALAFPRADRVLVAREPAEVAPLLAEVERATAGGAWAFGYLAYEAAVGLDPGLAVPRRPPGETLPLAVFGLTGEVTTPPPIGPPPGRARDYTAGPWRRGWTPEGHRDAVGPVRASIAAGDAYQLNLTVRMHAPVTGDLEQLYADLAHRQRGSWAAYLDVGSHVVVSASPELFLDWTGDLLRTRPMKGTARRGATPAEDDVARRALLASDKERAENLMIVDLLRNDLGRIAEVGSVEVPTLFRAERYETVWQLTSDVTARPRPDVGLVEVFRALFPSGSVTGAPKQRAMELIRELEPEPRGVYCGAIGVVAPPGQAFRARFSVAIRTVTVERATGIAVYGTGGGITWASDAAAEHDELLAKAAILTEPYEEFALLETMARTPGGGLRNLERHLARLAGSATWAGFPLDLAVARRRLAEVAAEPGPARVRLVLRRGGELEVQTGPPPVPATGPVRLAVDDVPVDADDVWLRHKTTRRTVYGERAARWPDADDVVLVSSRGEVTETTIANLAVRLDGRWWTPPVSAGCLPGVERGRLVDEGVLHERRLTPADLTAAEGLAVVNSLRGWRSAELL</sequence>
<dbReference type="Pfam" id="PF00425">
    <property type="entry name" value="Chorismate_bind"/>
    <property type="match status" value="1"/>
</dbReference>
<dbReference type="InterPro" id="IPR001544">
    <property type="entry name" value="Aminotrans_IV"/>
</dbReference>
<dbReference type="PANTHER" id="PTHR11236:SF50">
    <property type="entry name" value="AMINODEOXYCHORISMATE SYNTHASE COMPONENT 1"/>
    <property type="match status" value="1"/>
</dbReference>
<dbReference type="InterPro" id="IPR005801">
    <property type="entry name" value="ADC_synthase"/>
</dbReference>
<keyword evidence="2" id="KW-0456">Lyase</keyword>
<name>A0A285V714_9ACTN</name>
<dbReference type="SUPFAM" id="SSF56322">
    <property type="entry name" value="ADC synthase"/>
    <property type="match status" value="1"/>
</dbReference>
<dbReference type="GO" id="GO:0016829">
    <property type="term" value="F:lyase activity"/>
    <property type="evidence" value="ECO:0007669"/>
    <property type="project" value="UniProtKB-KW"/>
</dbReference>
<dbReference type="RefSeq" id="WP_245852756.1">
    <property type="nucleotide sequence ID" value="NZ_OBQI01000003.1"/>
</dbReference>
<dbReference type="GO" id="GO:0009396">
    <property type="term" value="P:folic acid-containing compound biosynthetic process"/>
    <property type="evidence" value="ECO:0007669"/>
    <property type="project" value="InterPro"/>
</dbReference>
<dbReference type="PRINTS" id="PR00095">
    <property type="entry name" value="ANTSNTHASEI"/>
</dbReference>
<dbReference type="InterPro" id="IPR015890">
    <property type="entry name" value="Chorismate_C"/>
</dbReference>
<dbReference type="Pfam" id="PF01063">
    <property type="entry name" value="Aminotran_4"/>
    <property type="match status" value="1"/>
</dbReference>
<protein>
    <submittedName>
        <fullName evidence="2">Para-aminobenzoate synthetase / 4-amino-4-deoxychorismate lyase</fullName>
    </submittedName>
</protein>
<dbReference type="AlphaFoldDB" id="A0A285V714"/>
<dbReference type="InterPro" id="IPR036038">
    <property type="entry name" value="Aminotransferase-like"/>
</dbReference>
<dbReference type="InterPro" id="IPR043132">
    <property type="entry name" value="BCAT-like_C"/>
</dbReference>
<evidence type="ECO:0000313" key="2">
    <source>
        <dbReference type="EMBL" id="SOC49803.1"/>
    </source>
</evidence>
<keyword evidence="3" id="KW-1185">Reference proteome</keyword>
<dbReference type="InterPro" id="IPR005802">
    <property type="entry name" value="ADC_synth_comp_1"/>
</dbReference>
<dbReference type="GO" id="GO:0046820">
    <property type="term" value="F:4-amino-4-deoxychorismate synthase activity"/>
    <property type="evidence" value="ECO:0007669"/>
    <property type="project" value="TreeGrafter"/>
</dbReference>
<dbReference type="PANTHER" id="PTHR11236">
    <property type="entry name" value="AMINOBENZOATE/ANTHRANILATE SYNTHASE"/>
    <property type="match status" value="1"/>
</dbReference>
<dbReference type="NCBIfam" id="TIGR00553">
    <property type="entry name" value="pabB"/>
    <property type="match status" value="1"/>
</dbReference>
<evidence type="ECO:0000313" key="3">
    <source>
        <dbReference type="Proteomes" id="UP000219435"/>
    </source>
</evidence>
<dbReference type="InterPro" id="IPR019999">
    <property type="entry name" value="Anth_synth_I-like"/>
</dbReference>
<dbReference type="SUPFAM" id="SSF56752">
    <property type="entry name" value="D-aminoacid aminotransferase-like PLP-dependent enzymes"/>
    <property type="match status" value="1"/>
</dbReference>
<dbReference type="GO" id="GO:0000162">
    <property type="term" value="P:L-tryptophan biosynthetic process"/>
    <property type="evidence" value="ECO:0007669"/>
    <property type="project" value="TreeGrafter"/>
</dbReference>
<reference evidence="3" key="1">
    <citation type="submission" date="2017-08" db="EMBL/GenBank/DDBJ databases">
        <authorList>
            <person name="Varghese N."/>
            <person name="Submissions S."/>
        </authorList>
    </citation>
    <scope>NUCLEOTIDE SEQUENCE [LARGE SCALE GENOMIC DNA]</scope>
    <source>
        <strain evidence="3">DSM 4725</strain>
    </source>
</reference>
<accession>A0A285V714</accession>
<dbReference type="Proteomes" id="UP000219435">
    <property type="component" value="Unassembled WGS sequence"/>
</dbReference>